<feature type="compositionally biased region" description="Low complexity" evidence="1">
    <location>
        <begin position="443"/>
        <end position="452"/>
    </location>
</feature>
<organism evidence="2 3">
    <name type="scientific">Drechslerella dactyloides</name>
    <name type="common">Nematode-trapping fungus</name>
    <name type="synonym">Arthrobotrys dactyloides</name>
    <dbReference type="NCBI Taxonomy" id="74499"/>
    <lineage>
        <taxon>Eukaryota</taxon>
        <taxon>Fungi</taxon>
        <taxon>Dikarya</taxon>
        <taxon>Ascomycota</taxon>
        <taxon>Pezizomycotina</taxon>
        <taxon>Orbiliomycetes</taxon>
        <taxon>Orbiliales</taxon>
        <taxon>Orbiliaceae</taxon>
        <taxon>Drechslerella</taxon>
    </lineage>
</organism>
<feature type="region of interest" description="Disordered" evidence="1">
    <location>
        <begin position="1"/>
        <end position="87"/>
    </location>
</feature>
<sequence length="594" mass="64064">MAHQAPIGTHMSTLPASHTEAGAGPAGPAAVAATGTGTGAGTEEDPFDDFDGVHFAKSARSSEVPLVDNSKPSDTGATSPAKEQPMLDADRGDLVYYPAPVPVMLNLPPKLSSARAQSQAQAPPVEAPRTKRESLAPFRRSLGLKASHSKADVSSMFDNILDATVASPVLSVVNQSVSSTRVPGNSGHARSTSKFSMAAPRIEETLSPPQALGQTPATSDAEEGPQLPPLGNFLQATIVGSSTVEGDTTVVGSSSVAEDFTDVQPRISYYPHSAHSGNEETEDKEAETETAEEEGDDTAFIPATLIAELESRKNQQRARTNKIAGTGETRQVPTLLERDALAEVKHQARKRGPVNLAWQADQNTVEEEEDEVPLGLLFANKLSTRPNEVLRTPGLLAMREAEDNEPLRRRQERLKHTVGDIVGAPAPDPADEKETLGQRRSRLQAARQQQQRDIGGDKPADREEPEGAVPVATGINSMSAVLRSNPQKQSYGAPQEGPPRGLLNPELPYGYQAQQQMHVNIMGHGHGPPNRQSLLMQQRKPMLPYGQYEYGGPNRGREHEFGIPFPYAPVNAEYLQHQQALLADQIERWRSSVW</sequence>
<feature type="compositionally biased region" description="Low complexity" evidence="1">
    <location>
        <begin position="21"/>
        <end position="35"/>
    </location>
</feature>
<protein>
    <submittedName>
        <fullName evidence="2">Uncharacterized protein</fullName>
    </submittedName>
</protein>
<proteinExistence type="predicted"/>
<feature type="region of interest" description="Disordered" evidence="1">
    <location>
        <begin position="401"/>
        <end position="466"/>
    </location>
</feature>
<feature type="region of interest" description="Disordered" evidence="1">
    <location>
        <begin position="112"/>
        <end position="134"/>
    </location>
</feature>
<feature type="compositionally biased region" description="Low complexity" evidence="1">
    <location>
        <begin position="112"/>
        <end position="122"/>
    </location>
</feature>
<keyword evidence="3" id="KW-1185">Reference proteome</keyword>
<reference evidence="2" key="1">
    <citation type="submission" date="2023-01" db="EMBL/GenBank/DDBJ databases">
        <title>The chitinases involved in constricting ring structure development in the nematode-trapping fungus Drechslerella dactyloides.</title>
        <authorList>
            <person name="Wang R."/>
            <person name="Zhang L."/>
            <person name="Tang P."/>
            <person name="Li S."/>
            <person name="Liang L."/>
        </authorList>
    </citation>
    <scope>NUCLEOTIDE SEQUENCE</scope>
    <source>
        <strain evidence="2">YMF1.00031</strain>
    </source>
</reference>
<name>A0AAD6NMZ4_DREDA</name>
<dbReference type="EMBL" id="JAQGDS010000002">
    <property type="protein sequence ID" value="KAJ6262793.1"/>
    <property type="molecule type" value="Genomic_DNA"/>
</dbReference>
<feature type="compositionally biased region" description="Basic and acidic residues" evidence="1">
    <location>
        <begin position="401"/>
        <end position="418"/>
    </location>
</feature>
<feature type="region of interest" description="Disordered" evidence="1">
    <location>
        <begin position="178"/>
        <end position="197"/>
    </location>
</feature>
<evidence type="ECO:0000256" key="1">
    <source>
        <dbReference type="SAM" id="MobiDB-lite"/>
    </source>
</evidence>
<comment type="caution">
    <text evidence="2">The sequence shown here is derived from an EMBL/GenBank/DDBJ whole genome shotgun (WGS) entry which is preliminary data.</text>
</comment>
<dbReference type="Proteomes" id="UP001221413">
    <property type="component" value="Unassembled WGS sequence"/>
</dbReference>
<feature type="region of interest" description="Disordered" evidence="1">
    <location>
        <begin position="208"/>
        <end position="228"/>
    </location>
</feature>
<feature type="region of interest" description="Disordered" evidence="1">
    <location>
        <begin position="269"/>
        <end position="295"/>
    </location>
</feature>
<feature type="compositionally biased region" description="Acidic residues" evidence="1">
    <location>
        <begin position="279"/>
        <end position="295"/>
    </location>
</feature>
<accession>A0AAD6NMZ4</accession>
<evidence type="ECO:0000313" key="3">
    <source>
        <dbReference type="Proteomes" id="UP001221413"/>
    </source>
</evidence>
<dbReference type="AlphaFoldDB" id="A0AAD6NMZ4"/>
<evidence type="ECO:0000313" key="2">
    <source>
        <dbReference type="EMBL" id="KAJ6262793.1"/>
    </source>
</evidence>
<gene>
    <name evidence="2" type="ORF">Dda_1350</name>
</gene>
<feature type="compositionally biased region" description="Polar residues" evidence="1">
    <location>
        <begin position="178"/>
        <end position="195"/>
    </location>
</feature>